<reference evidence="2" key="1">
    <citation type="submission" date="2022-11" db="UniProtKB">
        <authorList>
            <consortium name="WormBaseParasite"/>
        </authorList>
    </citation>
    <scope>IDENTIFICATION</scope>
</reference>
<proteinExistence type="predicted"/>
<organism evidence="1 2">
    <name type="scientific">Panagrolaimus sp. PS1159</name>
    <dbReference type="NCBI Taxonomy" id="55785"/>
    <lineage>
        <taxon>Eukaryota</taxon>
        <taxon>Metazoa</taxon>
        <taxon>Ecdysozoa</taxon>
        <taxon>Nematoda</taxon>
        <taxon>Chromadorea</taxon>
        <taxon>Rhabditida</taxon>
        <taxon>Tylenchina</taxon>
        <taxon>Panagrolaimomorpha</taxon>
        <taxon>Panagrolaimoidea</taxon>
        <taxon>Panagrolaimidae</taxon>
        <taxon>Panagrolaimus</taxon>
    </lineage>
</organism>
<accession>A0AC35FRP9</accession>
<protein>
    <submittedName>
        <fullName evidence="2">Mitochondrial ATP synthase regulatory component factor B</fullName>
    </submittedName>
</protein>
<sequence>MPKFELYSMRRRFAENTSNTFYPNRVEILGPDLSCLEWLMECGATSIKMSDGNEITRIKEMKEYIHSHGFNLKKLPKIIKPMPPITPKLLMDDEKFEQRWAHIPQVFIDEIDGSDAGISNEGFNYFIECRQIKKIKFNHCDYFTNDAIKLLSLGRTAKTLEDFEVCMNPWLSDAMVPSLIKMKRLKRLHFYFLPYVSNRAAVVRQLKVHLPRCKVTFPELDKVGYGYEN</sequence>
<dbReference type="Proteomes" id="UP000887580">
    <property type="component" value="Unplaced"/>
</dbReference>
<name>A0AC35FRP9_9BILA</name>
<dbReference type="WBParaSite" id="PS1159_v2.g20184.t1">
    <property type="protein sequence ID" value="PS1159_v2.g20184.t1"/>
    <property type="gene ID" value="PS1159_v2.g20184"/>
</dbReference>
<evidence type="ECO:0000313" key="1">
    <source>
        <dbReference type="Proteomes" id="UP000887580"/>
    </source>
</evidence>
<evidence type="ECO:0000313" key="2">
    <source>
        <dbReference type="WBParaSite" id="PS1159_v2.g20184.t1"/>
    </source>
</evidence>